<feature type="transmembrane region" description="Helical" evidence="7">
    <location>
        <begin position="129"/>
        <end position="150"/>
    </location>
</feature>
<reference evidence="10" key="2">
    <citation type="submission" date="2021-04" db="EMBL/GenBank/DDBJ databases">
        <authorList>
            <person name="Gilroy R."/>
        </authorList>
    </citation>
    <scope>NUCLEOTIDE SEQUENCE</scope>
    <source>
        <strain evidence="10">1345</strain>
    </source>
</reference>
<proteinExistence type="inferred from homology"/>
<dbReference type="Pfam" id="PF01545">
    <property type="entry name" value="Cation_efflux"/>
    <property type="match status" value="1"/>
</dbReference>
<keyword evidence="5 7" id="KW-1133">Transmembrane helix</keyword>
<dbReference type="InterPro" id="IPR036837">
    <property type="entry name" value="Cation_efflux_CTD_sf"/>
</dbReference>
<comment type="caution">
    <text evidence="10">The sequence shown here is derived from an EMBL/GenBank/DDBJ whole genome shotgun (WGS) entry which is preliminary data.</text>
</comment>
<dbReference type="Gene3D" id="1.20.1510.10">
    <property type="entry name" value="Cation efflux protein transmembrane domain"/>
    <property type="match status" value="1"/>
</dbReference>
<dbReference type="InterPro" id="IPR050291">
    <property type="entry name" value="CDF_Transporter"/>
</dbReference>
<dbReference type="Gene3D" id="3.30.70.1350">
    <property type="entry name" value="Cation efflux protein, cytoplasmic domain"/>
    <property type="match status" value="1"/>
</dbReference>
<dbReference type="GO" id="GO:0008324">
    <property type="term" value="F:monoatomic cation transmembrane transporter activity"/>
    <property type="evidence" value="ECO:0007669"/>
    <property type="project" value="InterPro"/>
</dbReference>
<dbReference type="SUPFAM" id="SSF161111">
    <property type="entry name" value="Cation efflux protein transmembrane domain-like"/>
    <property type="match status" value="1"/>
</dbReference>
<feature type="domain" description="Cation efflux protein cytoplasmic" evidence="9">
    <location>
        <begin position="226"/>
        <end position="302"/>
    </location>
</feature>
<dbReference type="EMBL" id="DXCQ01000008">
    <property type="protein sequence ID" value="HIY96193.1"/>
    <property type="molecule type" value="Genomic_DNA"/>
</dbReference>
<keyword evidence="3" id="KW-0813">Transport</keyword>
<reference evidence="10" key="1">
    <citation type="journal article" date="2021" name="PeerJ">
        <title>Extensive microbial diversity within the chicken gut microbiome revealed by metagenomics and culture.</title>
        <authorList>
            <person name="Gilroy R."/>
            <person name="Ravi A."/>
            <person name="Getino M."/>
            <person name="Pursley I."/>
            <person name="Horton D.L."/>
            <person name="Alikhan N.F."/>
            <person name="Baker D."/>
            <person name="Gharbi K."/>
            <person name="Hall N."/>
            <person name="Watson M."/>
            <person name="Adriaenssens E.M."/>
            <person name="Foster-Nyarko E."/>
            <person name="Jarju S."/>
            <person name="Secka A."/>
            <person name="Antonio M."/>
            <person name="Oren A."/>
            <person name="Chaudhuri R.R."/>
            <person name="La Ragione R."/>
            <person name="Hildebrand F."/>
            <person name="Pallen M.J."/>
        </authorList>
    </citation>
    <scope>NUCLEOTIDE SEQUENCE</scope>
    <source>
        <strain evidence="10">1345</strain>
    </source>
</reference>
<accession>A0A9D1ZVE8</accession>
<dbReference type="AlphaFoldDB" id="A0A9D1ZVE8"/>
<evidence type="ECO:0000259" key="8">
    <source>
        <dbReference type="Pfam" id="PF01545"/>
    </source>
</evidence>
<comment type="similarity">
    <text evidence="2">Belongs to the cation diffusion facilitator (CDF) transporter (TC 2.A.4) family.</text>
</comment>
<evidence type="ECO:0000256" key="5">
    <source>
        <dbReference type="ARBA" id="ARBA00022989"/>
    </source>
</evidence>
<dbReference type="InterPro" id="IPR027469">
    <property type="entry name" value="Cation_efflux_TMD_sf"/>
</dbReference>
<dbReference type="Pfam" id="PF16916">
    <property type="entry name" value="ZT_dimer"/>
    <property type="match status" value="1"/>
</dbReference>
<dbReference type="SUPFAM" id="SSF160240">
    <property type="entry name" value="Cation efflux protein cytoplasmic domain-like"/>
    <property type="match status" value="1"/>
</dbReference>
<evidence type="ECO:0000256" key="2">
    <source>
        <dbReference type="ARBA" id="ARBA00008114"/>
    </source>
</evidence>
<evidence type="ECO:0000256" key="1">
    <source>
        <dbReference type="ARBA" id="ARBA00004141"/>
    </source>
</evidence>
<evidence type="ECO:0000256" key="7">
    <source>
        <dbReference type="SAM" id="Phobius"/>
    </source>
</evidence>
<evidence type="ECO:0000256" key="3">
    <source>
        <dbReference type="ARBA" id="ARBA00022448"/>
    </source>
</evidence>
<keyword evidence="4 7" id="KW-0812">Transmembrane</keyword>
<evidence type="ECO:0000256" key="4">
    <source>
        <dbReference type="ARBA" id="ARBA00022692"/>
    </source>
</evidence>
<dbReference type="Proteomes" id="UP000886750">
    <property type="component" value="Unassembled WGS sequence"/>
</dbReference>
<feature type="transmembrane region" description="Helical" evidence="7">
    <location>
        <begin position="196"/>
        <end position="214"/>
    </location>
</feature>
<evidence type="ECO:0000313" key="11">
    <source>
        <dbReference type="Proteomes" id="UP000886750"/>
    </source>
</evidence>
<dbReference type="NCBIfam" id="TIGR01297">
    <property type="entry name" value="CDF"/>
    <property type="match status" value="1"/>
</dbReference>
<feature type="domain" description="Cation efflux protein transmembrane" evidence="8">
    <location>
        <begin position="32"/>
        <end position="222"/>
    </location>
</feature>
<protein>
    <submittedName>
        <fullName evidence="10">Cation diffusion facilitator family transporter</fullName>
    </submittedName>
</protein>
<dbReference type="GO" id="GO:0016020">
    <property type="term" value="C:membrane"/>
    <property type="evidence" value="ECO:0007669"/>
    <property type="project" value="UniProtKB-SubCell"/>
</dbReference>
<dbReference type="PANTHER" id="PTHR43840:SF15">
    <property type="entry name" value="MITOCHONDRIAL METAL TRANSPORTER 1-RELATED"/>
    <property type="match status" value="1"/>
</dbReference>
<dbReference type="InterPro" id="IPR002524">
    <property type="entry name" value="Cation_efflux"/>
</dbReference>
<evidence type="ECO:0000256" key="6">
    <source>
        <dbReference type="ARBA" id="ARBA00023136"/>
    </source>
</evidence>
<organism evidence="10 11">
    <name type="scientific">Candidatus Borkfalkia excrementigallinarum</name>
    <dbReference type="NCBI Taxonomy" id="2838506"/>
    <lineage>
        <taxon>Bacteria</taxon>
        <taxon>Bacillati</taxon>
        <taxon>Bacillota</taxon>
        <taxon>Clostridia</taxon>
        <taxon>Christensenellales</taxon>
        <taxon>Christensenellaceae</taxon>
        <taxon>Candidatus Borkfalkia</taxon>
    </lineage>
</organism>
<evidence type="ECO:0000259" key="9">
    <source>
        <dbReference type="Pfam" id="PF16916"/>
    </source>
</evidence>
<evidence type="ECO:0000313" key="10">
    <source>
        <dbReference type="EMBL" id="HIY96193.1"/>
    </source>
</evidence>
<name>A0A9D1ZVE8_9FIRM</name>
<feature type="transmembrane region" description="Helical" evidence="7">
    <location>
        <begin position="171"/>
        <end position="190"/>
    </location>
</feature>
<dbReference type="InterPro" id="IPR058533">
    <property type="entry name" value="Cation_efflux_TM"/>
</dbReference>
<dbReference type="PANTHER" id="PTHR43840">
    <property type="entry name" value="MITOCHONDRIAL METAL TRANSPORTER 1-RELATED"/>
    <property type="match status" value="1"/>
</dbReference>
<comment type="subcellular location">
    <subcellularLocation>
        <location evidence="1">Membrane</location>
        <topology evidence="1">Multi-pass membrane protein</topology>
    </subcellularLocation>
</comment>
<keyword evidence="6 7" id="KW-0472">Membrane</keyword>
<gene>
    <name evidence="10" type="ORF">H9729_00740</name>
</gene>
<feature type="transmembrane region" description="Helical" evidence="7">
    <location>
        <begin position="97"/>
        <end position="117"/>
    </location>
</feature>
<sequence length="388" mass="41745">MNIFSKFLIKEGEKPASPAVRERAGNFSGGLGIALNTLLAGCKIAVGALTGMISVLADGMNNLTDCGSNVVSIIGFKMSGKPADKEHPFGHQRAESISALVIALIVLVVAVELAVQSVEKIITPAASEFSVWLAVVLGISVAVKLFMFFLNRALARTVESEALRATAADSISDAVATAAVLLALLISHWTGFDLDGYMGVAVAIFIAFTGGSILKETVSRLLGKAPDHAVIEEIEKRVLAFDGVHGLHDLTVHSYGQNKLYATVHVEVDSHMPIMEAHDLADEIEKNFAAETDIALTVHIDPLVLDDPKVNRYRQEAERIVLSVDPRFRLHDFRVVGGTAHSNLVFDVAVPFDCKMSETEILSRIRDGVSLLDGNLDAVVTVERQNLE</sequence>
<dbReference type="InterPro" id="IPR027470">
    <property type="entry name" value="Cation_efflux_CTD"/>
</dbReference>